<accession>A0A229UPD9</accession>
<keyword evidence="3" id="KW-1185">Reference proteome</keyword>
<keyword evidence="1" id="KW-1133">Transmembrane helix</keyword>
<protein>
    <submittedName>
        <fullName evidence="2">Uncharacterized protein</fullName>
    </submittedName>
</protein>
<dbReference type="OrthoDB" id="2646108at2"/>
<sequence length="81" mass="8929">MITLSIVIFYIGLSVLGISRIQAKGQKKDLLPFVVLIAWCAYLSLGNVYGWPFTSTFSPILGLFVSAGRHLEQWMGGPPNE</sequence>
<proteinExistence type="predicted"/>
<evidence type="ECO:0000313" key="2">
    <source>
        <dbReference type="EMBL" id="OXM85278.1"/>
    </source>
</evidence>
<dbReference type="Proteomes" id="UP000215509">
    <property type="component" value="Unassembled WGS sequence"/>
</dbReference>
<feature type="transmembrane region" description="Helical" evidence="1">
    <location>
        <begin position="6"/>
        <end position="23"/>
    </location>
</feature>
<dbReference type="AlphaFoldDB" id="A0A229UPD9"/>
<gene>
    <name evidence="2" type="ORF">CF651_16955</name>
</gene>
<dbReference type="RefSeq" id="WP_094016043.1">
    <property type="nucleotide sequence ID" value="NZ_NMQW01000023.1"/>
</dbReference>
<name>A0A229UPD9_9BACL</name>
<organism evidence="2 3">
    <name type="scientific">Paenibacillus rigui</name>
    <dbReference type="NCBI Taxonomy" id="554312"/>
    <lineage>
        <taxon>Bacteria</taxon>
        <taxon>Bacillati</taxon>
        <taxon>Bacillota</taxon>
        <taxon>Bacilli</taxon>
        <taxon>Bacillales</taxon>
        <taxon>Paenibacillaceae</taxon>
        <taxon>Paenibacillus</taxon>
    </lineage>
</organism>
<reference evidence="2 3" key="1">
    <citation type="submission" date="2017-07" db="EMBL/GenBank/DDBJ databases">
        <title>Genome sequencing and assembly of Paenibacillus rigui.</title>
        <authorList>
            <person name="Mayilraj S."/>
        </authorList>
    </citation>
    <scope>NUCLEOTIDE SEQUENCE [LARGE SCALE GENOMIC DNA]</scope>
    <source>
        <strain evidence="2 3">JCM 16352</strain>
    </source>
</reference>
<dbReference type="EMBL" id="NMQW01000023">
    <property type="protein sequence ID" value="OXM85278.1"/>
    <property type="molecule type" value="Genomic_DNA"/>
</dbReference>
<evidence type="ECO:0000256" key="1">
    <source>
        <dbReference type="SAM" id="Phobius"/>
    </source>
</evidence>
<evidence type="ECO:0000313" key="3">
    <source>
        <dbReference type="Proteomes" id="UP000215509"/>
    </source>
</evidence>
<feature type="transmembrane region" description="Helical" evidence="1">
    <location>
        <begin position="30"/>
        <end position="51"/>
    </location>
</feature>
<comment type="caution">
    <text evidence="2">The sequence shown here is derived from an EMBL/GenBank/DDBJ whole genome shotgun (WGS) entry which is preliminary data.</text>
</comment>
<keyword evidence="1" id="KW-0812">Transmembrane</keyword>
<keyword evidence="1" id="KW-0472">Membrane</keyword>